<feature type="compositionally biased region" description="Low complexity" evidence="1">
    <location>
        <begin position="420"/>
        <end position="433"/>
    </location>
</feature>
<feature type="compositionally biased region" description="Pro residues" evidence="1">
    <location>
        <begin position="657"/>
        <end position="690"/>
    </location>
</feature>
<feature type="region of interest" description="Disordered" evidence="1">
    <location>
        <begin position="410"/>
        <end position="699"/>
    </location>
</feature>
<feature type="transmembrane region" description="Helical" evidence="2">
    <location>
        <begin position="308"/>
        <end position="331"/>
    </location>
</feature>
<dbReference type="EMBL" id="JASCTH010000014">
    <property type="protein sequence ID" value="MDI6101199.1"/>
    <property type="molecule type" value="Genomic_DNA"/>
</dbReference>
<dbReference type="Proteomes" id="UP001241758">
    <property type="component" value="Unassembled WGS sequence"/>
</dbReference>
<feature type="signal peptide" evidence="3">
    <location>
        <begin position="1"/>
        <end position="30"/>
    </location>
</feature>
<evidence type="ECO:0000256" key="1">
    <source>
        <dbReference type="SAM" id="MobiDB-lite"/>
    </source>
</evidence>
<keyword evidence="2" id="KW-0472">Membrane</keyword>
<keyword evidence="5" id="KW-1185">Reference proteome</keyword>
<feature type="compositionally biased region" description="Low complexity" evidence="1">
    <location>
        <begin position="513"/>
        <end position="538"/>
    </location>
</feature>
<keyword evidence="3" id="KW-0732">Signal</keyword>
<feature type="chain" id="PRO_5045683300" evidence="3">
    <location>
        <begin position="31"/>
        <end position="699"/>
    </location>
</feature>
<feature type="transmembrane region" description="Helical" evidence="2">
    <location>
        <begin position="250"/>
        <end position="272"/>
    </location>
</feature>
<feature type="compositionally biased region" description="Low complexity" evidence="1">
    <location>
        <begin position="473"/>
        <end position="496"/>
    </location>
</feature>
<proteinExistence type="predicted"/>
<feature type="region of interest" description="Disordered" evidence="1">
    <location>
        <begin position="31"/>
        <end position="106"/>
    </location>
</feature>
<feature type="compositionally biased region" description="Low complexity" evidence="1">
    <location>
        <begin position="545"/>
        <end position="557"/>
    </location>
</feature>
<accession>A0ABT6WN76</accession>
<organism evidence="4 5">
    <name type="scientific">Actinoplanes sandaracinus</name>
    <dbReference type="NCBI Taxonomy" id="3045177"/>
    <lineage>
        <taxon>Bacteria</taxon>
        <taxon>Bacillati</taxon>
        <taxon>Actinomycetota</taxon>
        <taxon>Actinomycetes</taxon>
        <taxon>Micromonosporales</taxon>
        <taxon>Micromonosporaceae</taxon>
        <taxon>Actinoplanes</taxon>
    </lineage>
</organism>
<sequence length="699" mass="70547">MAAHFTPPRRTRLLALVVLGIGLAAGPVLAGTAWADPSPAPAPAPGAPSPTPAPVPGVPSPIPAPPPGGPTPSVPPSPPTPAPSPGPAPPSAPSPSGDDDDPSWYDIPGQIRKAIHGFFAWMAEKAINPVMETLGSTVLSTPDLTTSPHVTALWKTTLVTANGIYVLFVIAGAFVITSRETLQTQYGLKQIAPRLVLAAVLSNVSLMLCGKAIEAANAVTAAIVGQGVDPSRAADAMSDILIQPLNGGNVNILLVLLVIAALVLALAVSIIFVMRVALLVALTGFAPLALICHATPQTEGLAYTWWRAFGACLGLQLAQAVIVLTTIRVFLTPSGLVLLGVPASAEGLLGVLVCLAMLWLLIKLPGLMKQFVIGPLGLQSQGRGLVGQLLQAYVMFKTLGAAAGLLGGTRPQPAAQQSNRGTAGARTGTSTARPVSAARDGAGTPRPAPSRPSPSAPVAFSNPPTTQTPLPVPAGAAGAPPFSHPQQPGTPATTPTGPTPAAPFSHPHPPQPSTARPAGRPAPATFSNATTSPANSAPAGPPPAATFSAPQAPQSAPRRPPAPVTPVFSSAPPTPRTRPTAARRPTTESRTASPRPAATRSSPPPVTRPPATVTPRPTPRPASSSQPSPASRPAPATPPPSPPRPTGSTCPVFRAAPPTPASPPPSSPATAPSPPSSRPAKSPSPPSPPPARRRPRGGK</sequence>
<reference evidence="4 5" key="1">
    <citation type="submission" date="2023-05" db="EMBL/GenBank/DDBJ databases">
        <title>Actinoplanes sp. NEAU-A12 genome sequencing.</title>
        <authorList>
            <person name="Wang Z.-S."/>
        </authorList>
    </citation>
    <scope>NUCLEOTIDE SEQUENCE [LARGE SCALE GENOMIC DNA]</scope>
    <source>
        <strain evidence="4 5">NEAU-A12</strain>
    </source>
</reference>
<keyword evidence="2" id="KW-1133">Transmembrane helix</keyword>
<dbReference type="InterPro" id="IPR045782">
    <property type="entry name" value="TrbL_3"/>
</dbReference>
<feature type="transmembrane region" description="Helical" evidence="2">
    <location>
        <begin position="337"/>
        <end position="362"/>
    </location>
</feature>
<feature type="transmembrane region" description="Helical" evidence="2">
    <location>
        <begin position="278"/>
        <end position="296"/>
    </location>
</feature>
<protein>
    <submittedName>
        <fullName evidence="4">Uncharacterized protein</fullName>
    </submittedName>
</protein>
<keyword evidence="2" id="KW-0812">Transmembrane</keyword>
<dbReference type="Pfam" id="PF19590">
    <property type="entry name" value="TrbL_3"/>
    <property type="match status" value="1"/>
</dbReference>
<feature type="compositionally biased region" description="Low complexity" evidence="1">
    <location>
        <begin position="609"/>
        <end position="629"/>
    </location>
</feature>
<evidence type="ECO:0000313" key="5">
    <source>
        <dbReference type="Proteomes" id="UP001241758"/>
    </source>
</evidence>
<feature type="compositionally biased region" description="Pro residues" evidence="1">
    <location>
        <begin position="446"/>
        <end position="455"/>
    </location>
</feature>
<feature type="compositionally biased region" description="Pro residues" evidence="1">
    <location>
        <begin position="630"/>
        <end position="645"/>
    </location>
</feature>
<dbReference type="PROSITE" id="PS51318">
    <property type="entry name" value="TAT"/>
    <property type="match status" value="1"/>
</dbReference>
<feature type="compositionally biased region" description="Pro residues" evidence="1">
    <location>
        <begin position="497"/>
        <end position="512"/>
    </location>
</feature>
<comment type="caution">
    <text evidence="4">The sequence shown here is derived from an EMBL/GenBank/DDBJ whole genome shotgun (WGS) entry which is preliminary data.</text>
</comment>
<dbReference type="InterPro" id="IPR006311">
    <property type="entry name" value="TAT_signal"/>
</dbReference>
<feature type="compositionally biased region" description="Low complexity" evidence="1">
    <location>
        <begin position="565"/>
        <end position="601"/>
    </location>
</feature>
<evidence type="ECO:0000256" key="3">
    <source>
        <dbReference type="SAM" id="SignalP"/>
    </source>
</evidence>
<name>A0ABT6WN76_9ACTN</name>
<feature type="compositionally biased region" description="Pro residues" evidence="1">
    <location>
        <begin position="38"/>
        <end position="93"/>
    </location>
</feature>
<dbReference type="RefSeq" id="WP_282762049.1">
    <property type="nucleotide sequence ID" value="NZ_JASCTH010000014.1"/>
</dbReference>
<evidence type="ECO:0000256" key="2">
    <source>
        <dbReference type="SAM" id="Phobius"/>
    </source>
</evidence>
<feature type="transmembrane region" description="Helical" evidence="2">
    <location>
        <begin position="152"/>
        <end position="176"/>
    </location>
</feature>
<gene>
    <name evidence="4" type="ORF">QLQ12_21530</name>
</gene>
<evidence type="ECO:0000313" key="4">
    <source>
        <dbReference type="EMBL" id="MDI6101199.1"/>
    </source>
</evidence>